<evidence type="ECO:0000259" key="3">
    <source>
        <dbReference type="Pfam" id="PF08531"/>
    </source>
</evidence>
<proteinExistence type="predicted"/>
<accession>A0A1S9P731</accession>
<keyword evidence="7" id="KW-1185">Reference proteome</keyword>
<dbReference type="InterPro" id="IPR013737">
    <property type="entry name" value="Bac_rhamnosid_N"/>
</dbReference>
<dbReference type="RefSeq" id="WP_078351170.1">
    <property type="nucleotide sequence ID" value="NZ_MBTF01000038.1"/>
</dbReference>
<name>A0A1S9P731_9SPHI</name>
<dbReference type="GO" id="GO:0005975">
    <property type="term" value="P:carbohydrate metabolic process"/>
    <property type="evidence" value="ECO:0007669"/>
    <property type="project" value="InterPro"/>
</dbReference>
<evidence type="ECO:0000259" key="2">
    <source>
        <dbReference type="Pfam" id="PF05592"/>
    </source>
</evidence>
<dbReference type="Pfam" id="PF08531">
    <property type="entry name" value="Bac_rhamnosid_N"/>
    <property type="match status" value="1"/>
</dbReference>
<reference evidence="6 7" key="1">
    <citation type="submission" date="2016-07" db="EMBL/GenBank/DDBJ databases">
        <title>Genomic analysis of zinc-resistant bacterium Mucilaginibacter pedocola TBZ30.</title>
        <authorList>
            <person name="Huang J."/>
            <person name="Tang J."/>
        </authorList>
    </citation>
    <scope>NUCLEOTIDE SEQUENCE [LARGE SCALE GENOMIC DNA]</scope>
    <source>
        <strain evidence="6 7">TBZ30</strain>
    </source>
</reference>
<feature type="chain" id="PRO_5012436389" evidence="1">
    <location>
        <begin position="23"/>
        <end position="808"/>
    </location>
</feature>
<dbReference type="PANTHER" id="PTHR34987:SF4">
    <property type="entry name" value="ALPHA-L-RHAMNOSIDASE C-TERMINAL DOMAIN-CONTAINING PROTEIN"/>
    <property type="match status" value="1"/>
</dbReference>
<evidence type="ECO:0000313" key="6">
    <source>
        <dbReference type="EMBL" id="OOQ56756.1"/>
    </source>
</evidence>
<dbReference type="Gene3D" id="1.50.10.10">
    <property type="match status" value="1"/>
</dbReference>
<dbReference type="AlphaFoldDB" id="A0A1S9P731"/>
<comment type="caution">
    <text evidence="6">The sequence shown here is derived from an EMBL/GenBank/DDBJ whole genome shotgun (WGS) entry which is preliminary data.</text>
</comment>
<sequence length="808" mass="91625">MRKNLYLPLNITLAVLLCFNIAAFGQTASSKYRWGKSAYISVTTKTLDGVKPLAQWIWDSGEPNPRNYYLLARKAFKLDRLPTSAIAYISAFAYADVYINGKLFERCPVNSDPEYQNYDKFDIAAYLKKGDNTITAVVQNFGVGLHSQMNARGGFFFQCKLSYPDKSIDILSDNTWKVTQAKAWDTQTAFRDTNAHLIGFLEKFDARLWPQNWESPAFNDAAWENATIIGVPPVAPWNGITVIERPRLSRKIVKPVKQWRSGNKLVYDFGVEIAGYPQFTINSKTEGVELEIGTGERLDKDGAPLLRVSSDHSERYITRKGLQSWRPYTWSGFRYFSIDANKDVEVVNVDAEFACYDYEMESTFACSDTLLNKFWEVGRHTMRINSIDTYQDPWREHTQYIAGDSRYMQLFGNYAFGKSSRLLSAYNLLSGAQSQRWRDDGAVRSRYPTDYFMQPGSSVYLVDYQLEWALMMREYFLYYGRDERIEALYPILKKAMAYYRQFIDAKTGLLANLPGWIVLDWPSTYPIEQKKIITGTNCLYYGALNAAAEMAADFGHDPKQAEEWRQQAAKIKEGINTYLWSAKDGAYLDSYGGAKIQQQSQVYAMEYGLADKAKESSMTNVITAAGKASEQSFAYRVLKAMFAHGQEQWALDYMRKNWGAQMKLSSFNGAWHEGWDLDWGSTSHAWSSGPTALLTEKIVGIEPTGDGWKTVNVKPVIGDLQWAKGTVSTVLGNIAAEWHKTGARHFTLKLNVPTGTSATVYLPTTKRKTVRVNGKMVQSKSAYGLHNSENNDTVLTIKAGVYLFDCEM</sequence>
<dbReference type="PANTHER" id="PTHR34987">
    <property type="entry name" value="C, PUTATIVE (AFU_ORTHOLOGUE AFUA_3G02880)-RELATED"/>
    <property type="match status" value="1"/>
</dbReference>
<dbReference type="EMBL" id="MBTF01000038">
    <property type="protein sequence ID" value="OOQ56756.1"/>
    <property type="molecule type" value="Genomic_DNA"/>
</dbReference>
<protein>
    <submittedName>
        <fullName evidence="6">Uncharacterized protein</fullName>
    </submittedName>
</protein>
<dbReference type="Proteomes" id="UP000189739">
    <property type="component" value="Unassembled WGS sequence"/>
</dbReference>
<feature type="signal peptide" evidence="1">
    <location>
        <begin position="1"/>
        <end position="22"/>
    </location>
</feature>
<dbReference type="InterPro" id="IPR012341">
    <property type="entry name" value="6hp_glycosidase-like_sf"/>
</dbReference>
<dbReference type="Gene3D" id="2.60.120.260">
    <property type="entry name" value="Galactose-binding domain-like"/>
    <property type="match status" value="2"/>
</dbReference>
<gene>
    <name evidence="6" type="ORF">BC343_17350</name>
</gene>
<dbReference type="OrthoDB" id="9815108at2"/>
<organism evidence="6 7">
    <name type="scientific">Mucilaginibacter pedocola</name>
    <dbReference type="NCBI Taxonomy" id="1792845"/>
    <lineage>
        <taxon>Bacteria</taxon>
        <taxon>Pseudomonadati</taxon>
        <taxon>Bacteroidota</taxon>
        <taxon>Sphingobacteriia</taxon>
        <taxon>Sphingobacteriales</taxon>
        <taxon>Sphingobacteriaceae</taxon>
        <taxon>Mucilaginibacter</taxon>
    </lineage>
</organism>
<dbReference type="InterPro" id="IPR035398">
    <property type="entry name" value="Bac_rhamnosid_C"/>
</dbReference>
<dbReference type="Pfam" id="PF17389">
    <property type="entry name" value="Bac_rhamnosid6H"/>
    <property type="match status" value="1"/>
</dbReference>
<feature type="domain" description="Alpha-L-rhamnosidase six-hairpin glycosidase" evidence="4">
    <location>
        <begin position="361"/>
        <end position="690"/>
    </location>
</feature>
<dbReference type="Pfam" id="PF17390">
    <property type="entry name" value="Bac_rhamnosid_C"/>
    <property type="match status" value="1"/>
</dbReference>
<feature type="domain" description="Bacterial alpha-L-rhamnosidase N-terminal" evidence="3">
    <location>
        <begin position="83"/>
        <end position="232"/>
    </location>
</feature>
<dbReference type="InterPro" id="IPR008928">
    <property type="entry name" value="6-hairpin_glycosidase_sf"/>
</dbReference>
<feature type="domain" description="Alpha-L-rhamnosidase C-terminal" evidence="5">
    <location>
        <begin position="700"/>
        <end position="773"/>
    </location>
</feature>
<dbReference type="Gene3D" id="2.60.420.10">
    <property type="entry name" value="Maltose phosphorylase, domain 3"/>
    <property type="match status" value="1"/>
</dbReference>
<evidence type="ECO:0000259" key="4">
    <source>
        <dbReference type="Pfam" id="PF17389"/>
    </source>
</evidence>
<evidence type="ECO:0000259" key="5">
    <source>
        <dbReference type="Pfam" id="PF17390"/>
    </source>
</evidence>
<dbReference type="InterPro" id="IPR008902">
    <property type="entry name" value="Rhamnosid_concanavalin"/>
</dbReference>
<dbReference type="STRING" id="1792845.BC343_17350"/>
<feature type="domain" description="Alpha-L-rhamnosidase concanavalin-like" evidence="2">
    <location>
        <begin position="262"/>
        <end position="343"/>
    </location>
</feature>
<dbReference type="SUPFAM" id="SSF48208">
    <property type="entry name" value="Six-hairpin glycosidases"/>
    <property type="match status" value="1"/>
</dbReference>
<keyword evidence="1" id="KW-0732">Signal</keyword>
<dbReference type="InterPro" id="IPR035396">
    <property type="entry name" value="Bac_rhamnosid6H"/>
</dbReference>
<evidence type="ECO:0000256" key="1">
    <source>
        <dbReference type="SAM" id="SignalP"/>
    </source>
</evidence>
<dbReference type="Pfam" id="PF05592">
    <property type="entry name" value="Bac_rhamnosid"/>
    <property type="match status" value="1"/>
</dbReference>
<evidence type="ECO:0000313" key="7">
    <source>
        <dbReference type="Proteomes" id="UP000189739"/>
    </source>
</evidence>